<dbReference type="InterPro" id="IPR018357">
    <property type="entry name" value="Hexapep_transf_CS"/>
</dbReference>
<dbReference type="PANTHER" id="PTHR43300:SF11">
    <property type="entry name" value="ACETYLTRANSFERASE RV3034C-RELATED"/>
    <property type="match status" value="1"/>
</dbReference>
<evidence type="ECO:0000256" key="2">
    <source>
        <dbReference type="ARBA" id="ARBA00022679"/>
    </source>
</evidence>
<keyword evidence="2" id="KW-0808">Transferase</keyword>
<sequence>MWLSKKSFSDSLFMFIKKRIERVNYIDVTAKIGPRSWVSGCTIEGNVSIGECCKLYKTHLSGEIAIHRFTSLWGPGVFLNSKKSSIEIGSFCSIARNVAIYESFHNLDRTTTYFIERNILKIEELEDAEISKGKIEVGNDVWIGDSAILLSGVSIGDGAVIAAGAVVTSSVPPYAIVAGNPARIIRYRFSDKKIYELMSIKWWDWSEEKIIKESSFLTEVHKREK</sequence>
<dbReference type="Proteomes" id="UP000739180">
    <property type="component" value="Unassembled WGS sequence"/>
</dbReference>
<comment type="caution">
    <text evidence="5">The sequence shown here is derived from an EMBL/GenBank/DDBJ whole genome shotgun (WGS) entry which is preliminary data.</text>
</comment>
<accession>A0ABY2XMN3</accession>
<keyword evidence="3" id="KW-0677">Repeat</keyword>
<dbReference type="EMBL" id="VCQT01000022">
    <property type="protein sequence ID" value="TMW13632.1"/>
    <property type="molecule type" value="Genomic_DNA"/>
</dbReference>
<evidence type="ECO:0000313" key="5">
    <source>
        <dbReference type="EMBL" id="TMW13632.1"/>
    </source>
</evidence>
<dbReference type="InterPro" id="IPR001451">
    <property type="entry name" value="Hexapep"/>
</dbReference>
<name>A0ABY2XMN3_9GAMM</name>
<evidence type="ECO:0000313" key="6">
    <source>
        <dbReference type="Proteomes" id="UP000739180"/>
    </source>
</evidence>
<dbReference type="Gene3D" id="2.160.10.10">
    <property type="entry name" value="Hexapeptide repeat proteins"/>
    <property type="match status" value="1"/>
</dbReference>
<dbReference type="PANTHER" id="PTHR43300">
    <property type="entry name" value="ACETYLTRANSFERASE"/>
    <property type="match status" value="1"/>
</dbReference>
<reference evidence="5 6" key="1">
    <citation type="submission" date="2019-05" db="EMBL/GenBank/DDBJ databases">
        <title>Genome of Alcanivorax gelatiniphagus, an oil degrading marine bacteria.</title>
        <authorList>
            <person name="Kwon K.K."/>
        </authorList>
    </citation>
    <scope>NUCLEOTIDE SEQUENCE [LARGE SCALE GENOMIC DNA]</scope>
    <source>
        <strain evidence="5 6">MEBiC 08158</strain>
    </source>
</reference>
<evidence type="ECO:0000256" key="4">
    <source>
        <dbReference type="ARBA" id="ARBA00023315"/>
    </source>
</evidence>
<protein>
    <submittedName>
        <fullName evidence="5">CatB-related O-acetyltransferase</fullName>
    </submittedName>
</protein>
<dbReference type="RefSeq" id="WP_138771673.1">
    <property type="nucleotide sequence ID" value="NZ_JBHSSX010000011.1"/>
</dbReference>
<dbReference type="CDD" id="cd03349">
    <property type="entry name" value="LbH_XAT"/>
    <property type="match status" value="1"/>
</dbReference>
<dbReference type="PROSITE" id="PS00101">
    <property type="entry name" value="HEXAPEP_TRANSFERASES"/>
    <property type="match status" value="1"/>
</dbReference>
<evidence type="ECO:0000256" key="1">
    <source>
        <dbReference type="ARBA" id="ARBA00007274"/>
    </source>
</evidence>
<dbReference type="InterPro" id="IPR011004">
    <property type="entry name" value="Trimer_LpxA-like_sf"/>
</dbReference>
<comment type="similarity">
    <text evidence="1">Belongs to the transferase hexapeptide repeat family.</text>
</comment>
<gene>
    <name evidence="5" type="ORF">FGS76_05740</name>
</gene>
<evidence type="ECO:0000256" key="3">
    <source>
        <dbReference type="ARBA" id="ARBA00022737"/>
    </source>
</evidence>
<keyword evidence="4" id="KW-0012">Acyltransferase</keyword>
<dbReference type="SUPFAM" id="SSF51161">
    <property type="entry name" value="Trimeric LpxA-like enzymes"/>
    <property type="match status" value="1"/>
</dbReference>
<keyword evidence="6" id="KW-1185">Reference proteome</keyword>
<dbReference type="Pfam" id="PF00132">
    <property type="entry name" value="Hexapep"/>
    <property type="match status" value="1"/>
</dbReference>
<proteinExistence type="inferred from homology"/>
<organism evidence="5 6">
    <name type="scientific">Alloalcanivorax gelatiniphagus</name>
    <dbReference type="NCBI Taxonomy" id="1194167"/>
    <lineage>
        <taxon>Bacteria</taxon>
        <taxon>Pseudomonadati</taxon>
        <taxon>Pseudomonadota</taxon>
        <taxon>Gammaproteobacteria</taxon>
        <taxon>Oceanospirillales</taxon>
        <taxon>Alcanivoracaceae</taxon>
        <taxon>Alloalcanivorax</taxon>
    </lineage>
</organism>
<dbReference type="InterPro" id="IPR050179">
    <property type="entry name" value="Trans_hexapeptide_repeat"/>
</dbReference>